<dbReference type="AlphaFoldDB" id="A0AAQ3RCD2"/>
<feature type="compositionally biased region" description="Polar residues" evidence="1">
    <location>
        <begin position="29"/>
        <end position="48"/>
    </location>
</feature>
<proteinExistence type="predicted"/>
<dbReference type="EMBL" id="CP144690">
    <property type="protein sequence ID" value="WVY90693.1"/>
    <property type="molecule type" value="Genomic_DNA"/>
</dbReference>
<name>A0AAQ3RCD2_VIGMU</name>
<protein>
    <submittedName>
        <fullName evidence="2">Uncharacterized protein</fullName>
    </submittedName>
</protein>
<reference evidence="2 3" key="1">
    <citation type="journal article" date="2023" name="Life. Sci Alliance">
        <title>Evolutionary insights into 3D genome organization and epigenetic landscape of Vigna mungo.</title>
        <authorList>
            <person name="Junaid A."/>
            <person name="Singh B."/>
            <person name="Bhatia S."/>
        </authorList>
    </citation>
    <scope>NUCLEOTIDE SEQUENCE [LARGE SCALE GENOMIC DNA]</scope>
    <source>
        <strain evidence="2">Urdbean</strain>
    </source>
</reference>
<evidence type="ECO:0000313" key="3">
    <source>
        <dbReference type="Proteomes" id="UP001374535"/>
    </source>
</evidence>
<dbReference type="Proteomes" id="UP001374535">
    <property type="component" value="Chromosome 11"/>
</dbReference>
<gene>
    <name evidence="2" type="ORF">V8G54_036207</name>
</gene>
<evidence type="ECO:0000313" key="2">
    <source>
        <dbReference type="EMBL" id="WVY90693.1"/>
    </source>
</evidence>
<feature type="region of interest" description="Disordered" evidence="1">
    <location>
        <begin position="19"/>
        <end position="79"/>
    </location>
</feature>
<evidence type="ECO:0000256" key="1">
    <source>
        <dbReference type="SAM" id="MobiDB-lite"/>
    </source>
</evidence>
<keyword evidence="3" id="KW-1185">Reference proteome</keyword>
<feature type="compositionally biased region" description="Basic and acidic residues" evidence="1">
    <location>
        <begin position="197"/>
        <end position="207"/>
    </location>
</feature>
<feature type="region of interest" description="Disordered" evidence="1">
    <location>
        <begin position="123"/>
        <end position="207"/>
    </location>
</feature>
<sequence>MTYLKPLEGKLEKWLQKSPLNEVSKKMTPASSRSGGSQKNGFRNLRSTQEVRKNDSCLKPLGGVRKMASKIPAQRRSQKNDSYLKLLGGKFEKWLQKSLLNAENQKNYSCLKPLVGKKMASEIPAQRRNPKKGFRNSRSMQEVRKMTPASSRSGDVRKMASEIPVQRRNPKKGFRNPRSTQEIRKITPASSRLGGSSKKDFRNPHSMQEVRKRTLINRLLNRFSFVRF</sequence>
<accession>A0AAQ3RCD2</accession>
<organism evidence="2 3">
    <name type="scientific">Vigna mungo</name>
    <name type="common">Black gram</name>
    <name type="synonym">Phaseolus mungo</name>
    <dbReference type="NCBI Taxonomy" id="3915"/>
    <lineage>
        <taxon>Eukaryota</taxon>
        <taxon>Viridiplantae</taxon>
        <taxon>Streptophyta</taxon>
        <taxon>Embryophyta</taxon>
        <taxon>Tracheophyta</taxon>
        <taxon>Spermatophyta</taxon>
        <taxon>Magnoliopsida</taxon>
        <taxon>eudicotyledons</taxon>
        <taxon>Gunneridae</taxon>
        <taxon>Pentapetalae</taxon>
        <taxon>rosids</taxon>
        <taxon>fabids</taxon>
        <taxon>Fabales</taxon>
        <taxon>Fabaceae</taxon>
        <taxon>Papilionoideae</taxon>
        <taxon>50 kb inversion clade</taxon>
        <taxon>NPAAA clade</taxon>
        <taxon>indigoferoid/millettioid clade</taxon>
        <taxon>Phaseoleae</taxon>
        <taxon>Vigna</taxon>
    </lineage>
</organism>